<comment type="caution">
    <text evidence="1">The sequence shown here is derived from an EMBL/GenBank/DDBJ whole genome shotgun (WGS) entry which is preliminary data.</text>
</comment>
<dbReference type="AlphaFoldDB" id="A0A7J6VEW2"/>
<evidence type="ECO:0000313" key="2">
    <source>
        <dbReference type="Proteomes" id="UP000554482"/>
    </source>
</evidence>
<keyword evidence="2" id="KW-1185">Reference proteome</keyword>
<protein>
    <submittedName>
        <fullName evidence="1">Uncharacterized protein</fullName>
    </submittedName>
</protein>
<accession>A0A7J6VEW2</accession>
<reference evidence="1 2" key="1">
    <citation type="submission" date="2020-06" db="EMBL/GenBank/DDBJ databases">
        <title>Transcriptomic and genomic resources for Thalictrum thalictroides and T. hernandezii: Facilitating candidate gene discovery in an emerging model plant lineage.</title>
        <authorList>
            <person name="Arias T."/>
            <person name="Riano-Pachon D.M."/>
            <person name="Di Stilio V.S."/>
        </authorList>
    </citation>
    <scope>NUCLEOTIDE SEQUENCE [LARGE SCALE GENOMIC DNA]</scope>
    <source>
        <strain evidence="2">cv. WT478/WT964</strain>
        <tissue evidence="1">Leaves</tissue>
    </source>
</reference>
<gene>
    <name evidence="1" type="ORF">FRX31_027256</name>
</gene>
<name>A0A7J6VEW2_THATH</name>
<sequence>MMSNGLVEELSYEINIPKRSVWKDKMFNMSNIYLGIKGSRWNEVGIQQSFVILSMFPFPMS</sequence>
<dbReference type="Proteomes" id="UP000554482">
    <property type="component" value="Unassembled WGS sequence"/>
</dbReference>
<proteinExistence type="predicted"/>
<evidence type="ECO:0000313" key="1">
    <source>
        <dbReference type="EMBL" id="KAF5183158.1"/>
    </source>
</evidence>
<dbReference type="EMBL" id="JABWDY010033848">
    <property type="protein sequence ID" value="KAF5183158.1"/>
    <property type="molecule type" value="Genomic_DNA"/>
</dbReference>
<organism evidence="1 2">
    <name type="scientific">Thalictrum thalictroides</name>
    <name type="common">Rue-anemone</name>
    <name type="synonym">Anemone thalictroides</name>
    <dbReference type="NCBI Taxonomy" id="46969"/>
    <lineage>
        <taxon>Eukaryota</taxon>
        <taxon>Viridiplantae</taxon>
        <taxon>Streptophyta</taxon>
        <taxon>Embryophyta</taxon>
        <taxon>Tracheophyta</taxon>
        <taxon>Spermatophyta</taxon>
        <taxon>Magnoliopsida</taxon>
        <taxon>Ranunculales</taxon>
        <taxon>Ranunculaceae</taxon>
        <taxon>Thalictroideae</taxon>
        <taxon>Thalictrum</taxon>
    </lineage>
</organism>